<dbReference type="SMART" id="SM00863">
    <property type="entry name" value="tRNA_SAD"/>
    <property type="match status" value="1"/>
</dbReference>
<dbReference type="InterPro" id="IPR012947">
    <property type="entry name" value="tRNA_SAD"/>
</dbReference>
<keyword evidence="8 11" id="KW-0694">RNA-binding</keyword>
<dbReference type="InterPro" id="IPR018163">
    <property type="entry name" value="Thr/Ala-tRNA-synth_IIc_edit"/>
</dbReference>
<comment type="function">
    <text evidence="11">Catalyzes the attachment of alanine to tRNA(Ala) in a two-step reaction: alanine is first activated by ATP to form Ala-AMP and then transferred to the acceptor end of tRNA(Ala). Also edits incorrectly charged Ser-tRNA(Ala) and Gly-tRNA(Ala) via its editing domain.</text>
</comment>
<feature type="binding site" evidence="11">
    <location>
        <position position="671"/>
    </location>
    <ligand>
        <name>Zn(2+)</name>
        <dbReference type="ChEBI" id="CHEBI:29105"/>
    </ligand>
</feature>
<comment type="domain">
    <text evidence="11">Consists of three domains; the N-terminal catalytic domain, the editing domain and the C-terminal C-Ala domain. The editing domain removes incorrectly charged amino acids, while the C-Ala domain, along with tRNA(Ala), serves as a bridge to cooperatively bring together the editing and aminoacylation centers thus stimulating deacylation of misacylated tRNAs.</text>
</comment>
<dbReference type="FunFam" id="3.30.54.20:FF:000001">
    <property type="entry name" value="Alanine--tRNA ligase"/>
    <property type="match status" value="1"/>
</dbReference>
<dbReference type="SUPFAM" id="SSF55186">
    <property type="entry name" value="ThrRS/AlaRS common domain"/>
    <property type="match status" value="1"/>
</dbReference>
<comment type="cofactor">
    <cofactor evidence="11">
        <name>Zn(2+)</name>
        <dbReference type="ChEBI" id="CHEBI:29105"/>
    </cofactor>
    <text evidence="11">Binds 1 zinc ion per subunit.</text>
</comment>
<feature type="binding site" evidence="11">
    <location>
        <position position="565"/>
    </location>
    <ligand>
        <name>Zn(2+)</name>
        <dbReference type="ChEBI" id="CHEBI:29105"/>
    </ligand>
</feature>
<evidence type="ECO:0000256" key="9">
    <source>
        <dbReference type="ARBA" id="ARBA00022917"/>
    </source>
</evidence>
<dbReference type="GO" id="GO:0008270">
    <property type="term" value="F:zinc ion binding"/>
    <property type="evidence" value="ECO:0007669"/>
    <property type="project" value="UniProtKB-UniRule"/>
</dbReference>
<comment type="subcellular location">
    <subcellularLocation>
        <location evidence="11">Cytoplasm</location>
    </subcellularLocation>
</comment>
<dbReference type="GO" id="GO:0006419">
    <property type="term" value="P:alanyl-tRNA aminoacylation"/>
    <property type="evidence" value="ECO:0007669"/>
    <property type="project" value="UniProtKB-UniRule"/>
</dbReference>
<name>A0A7C3LRQ2_9BACT</name>
<dbReference type="GO" id="GO:0005524">
    <property type="term" value="F:ATP binding"/>
    <property type="evidence" value="ECO:0007669"/>
    <property type="project" value="UniProtKB-UniRule"/>
</dbReference>
<dbReference type="Pfam" id="PF01411">
    <property type="entry name" value="tRNA-synt_2c"/>
    <property type="match status" value="1"/>
</dbReference>
<dbReference type="PANTHER" id="PTHR11777">
    <property type="entry name" value="ALANYL-TRNA SYNTHETASE"/>
    <property type="match status" value="1"/>
</dbReference>
<evidence type="ECO:0000256" key="3">
    <source>
        <dbReference type="ARBA" id="ARBA00022598"/>
    </source>
</evidence>
<comment type="caution">
    <text evidence="13">The sequence shown here is derived from an EMBL/GenBank/DDBJ whole genome shotgun (WGS) entry which is preliminary data.</text>
</comment>
<dbReference type="SUPFAM" id="SSF50447">
    <property type="entry name" value="Translation proteins"/>
    <property type="match status" value="1"/>
</dbReference>
<sequence>MNSWELRQKFLLYFNACGHDVVPSASLIPAGDPTLLFTNAGMVPFKDVFLGVEKTDRKRAVSIQKCVRAGGKHNDLDRVGFTRRHHTFFEMMGNFSFGDYFKREAIEFAWKFLTREIGLSPDVLWVTVYKEDDEAERLWREVTGISQHRIVRLGEKDNVWQMGETGPCGPCSEILVDQGAGFSCGSPDCKVGCDCDRYLEIWNLVFMQYDRNSAGDLMPLPRPSIDTGMGLERLCAVVQGKDSNFETDLFMPLIRSVEGYARLPYGNGAGDLDYAYRVVADHLRSSVFLLHEGIAPSNEGRGHVLRRIIRRAILFGRELGLPYPVLPALAEQVALMMSRPYPELGTSLPRIQESLRMEEGRFHQTLESGLPILQEMIRTLEKKQEKVFPGEMLFLLHDTHGFPLDIAEDTARMRGILLDYKGYEEKMEEQRERGRSSWTGKKEDFPLPASRLSSPVEFRGYGKVSLQGSVVLLVRGQEELKEAREGEEIMVVLDKTVFYPEGGGQTGDVGDLIGPFGYIRVTGTRKPYPGWIVLTGEVRSGKIAVGETVDQHVDENARHSAERHHTATHLLHAALRTVLGDQVRQAGSLVSPEKLRFDFTYPHPVSHENLNAVEELVNRWILQDSEVDAREMEKSKALDMGALAFFDEKYGDRVRVVQVPGTSVELCGGTHVHHTGEIGSFLIVQETGVAAGIRRIEAVAGPLAYQRAVDWRQELKELRGLLEPGASSLSEKTLSLLKENAGLQKEIQTLRSRLFAIEEKHSKKEFLEQGGHKLAVVHLQMTDTREIRARMDAIKSGIDSGAVLLIGETEEKLTFLGWTSPDLGDVFPISLWVKTFATEVGGKGGGKPSWAEGGGLKPANVPSFVQNVKSRLEEAFTARFS</sequence>
<comment type="catalytic activity">
    <reaction evidence="11">
        <text>tRNA(Ala) + L-alanine + ATP = L-alanyl-tRNA(Ala) + AMP + diphosphate</text>
        <dbReference type="Rhea" id="RHEA:12540"/>
        <dbReference type="Rhea" id="RHEA-COMP:9657"/>
        <dbReference type="Rhea" id="RHEA-COMP:9923"/>
        <dbReference type="ChEBI" id="CHEBI:30616"/>
        <dbReference type="ChEBI" id="CHEBI:33019"/>
        <dbReference type="ChEBI" id="CHEBI:57972"/>
        <dbReference type="ChEBI" id="CHEBI:78442"/>
        <dbReference type="ChEBI" id="CHEBI:78497"/>
        <dbReference type="ChEBI" id="CHEBI:456215"/>
        <dbReference type="EC" id="6.1.1.7"/>
    </reaction>
</comment>
<dbReference type="GO" id="GO:0005829">
    <property type="term" value="C:cytosol"/>
    <property type="evidence" value="ECO:0007669"/>
    <property type="project" value="TreeGrafter"/>
</dbReference>
<dbReference type="PROSITE" id="PS50860">
    <property type="entry name" value="AA_TRNA_LIGASE_II_ALA"/>
    <property type="match status" value="1"/>
</dbReference>
<dbReference type="FunFam" id="3.30.930.10:FF:000004">
    <property type="entry name" value="Alanine--tRNA ligase"/>
    <property type="match status" value="1"/>
</dbReference>
<evidence type="ECO:0000313" key="13">
    <source>
        <dbReference type="EMBL" id="HFT92726.1"/>
    </source>
</evidence>
<evidence type="ECO:0000256" key="7">
    <source>
        <dbReference type="ARBA" id="ARBA00022840"/>
    </source>
</evidence>
<dbReference type="PANTHER" id="PTHR11777:SF9">
    <property type="entry name" value="ALANINE--TRNA LIGASE, CYTOPLASMIC"/>
    <property type="match status" value="1"/>
</dbReference>
<dbReference type="Gene3D" id="3.30.54.20">
    <property type="match status" value="1"/>
</dbReference>
<evidence type="ECO:0000256" key="2">
    <source>
        <dbReference type="ARBA" id="ARBA00022555"/>
    </source>
</evidence>
<evidence type="ECO:0000256" key="5">
    <source>
        <dbReference type="ARBA" id="ARBA00022741"/>
    </source>
</evidence>
<reference evidence="13" key="1">
    <citation type="journal article" date="2020" name="mSystems">
        <title>Genome- and Community-Level Interaction Insights into Carbon Utilization and Element Cycling Functions of Hydrothermarchaeota in Hydrothermal Sediment.</title>
        <authorList>
            <person name="Zhou Z."/>
            <person name="Liu Y."/>
            <person name="Xu W."/>
            <person name="Pan J."/>
            <person name="Luo Z.H."/>
            <person name="Li M."/>
        </authorList>
    </citation>
    <scope>NUCLEOTIDE SEQUENCE [LARGE SCALE GENOMIC DNA]</scope>
    <source>
        <strain evidence="13">SpSt-902</strain>
    </source>
</reference>
<dbReference type="InterPro" id="IPR023033">
    <property type="entry name" value="Ala_tRNA_ligase_euk/bac"/>
</dbReference>
<dbReference type="SUPFAM" id="SSF55681">
    <property type="entry name" value="Class II aaRS and biotin synthetases"/>
    <property type="match status" value="1"/>
</dbReference>
<evidence type="ECO:0000256" key="10">
    <source>
        <dbReference type="ARBA" id="ARBA00023146"/>
    </source>
</evidence>
<accession>A0A7C3LRQ2</accession>
<evidence type="ECO:0000259" key="12">
    <source>
        <dbReference type="PROSITE" id="PS50860"/>
    </source>
</evidence>
<evidence type="ECO:0000256" key="11">
    <source>
        <dbReference type="HAMAP-Rule" id="MF_00036"/>
    </source>
</evidence>
<keyword evidence="2 11" id="KW-0820">tRNA-binding</keyword>
<evidence type="ECO:0000256" key="4">
    <source>
        <dbReference type="ARBA" id="ARBA00022723"/>
    </source>
</evidence>
<evidence type="ECO:0000256" key="8">
    <source>
        <dbReference type="ARBA" id="ARBA00022884"/>
    </source>
</evidence>
<keyword evidence="7 11" id="KW-0067">ATP-binding</keyword>
<comment type="similarity">
    <text evidence="1 11">Belongs to the class-II aminoacyl-tRNA synthetase family.</text>
</comment>
<dbReference type="Gene3D" id="2.40.30.130">
    <property type="match status" value="1"/>
</dbReference>
<dbReference type="GO" id="GO:0002161">
    <property type="term" value="F:aminoacyl-tRNA deacylase activity"/>
    <property type="evidence" value="ECO:0007669"/>
    <property type="project" value="TreeGrafter"/>
</dbReference>
<dbReference type="PRINTS" id="PR00980">
    <property type="entry name" value="TRNASYNTHALA"/>
</dbReference>
<protein>
    <recommendedName>
        <fullName evidence="11">Alanine--tRNA ligase</fullName>
        <ecNumber evidence="11">6.1.1.7</ecNumber>
    </recommendedName>
    <alternativeName>
        <fullName evidence="11">Alanyl-tRNA synthetase</fullName>
        <shortName evidence="11">AlaRS</shortName>
    </alternativeName>
</protein>
<dbReference type="Pfam" id="PF02272">
    <property type="entry name" value="DHHA1"/>
    <property type="match status" value="1"/>
</dbReference>
<keyword evidence="6 11" id="KW-0862">Zinc</keyword>
<dbReference type="CDD" id="cd00673">
    <property type="entry name" value="AlaRS_core"/>
    <property type="match status" value="1"/>
</dbReference>
<dbReference type="GO" id="GO:0004813">
    <property type="term" value="F:alanine-tRNA ligase activity"/>
    <property type="evidence" value="ECO:0007669"/>
    <property type="project" value="UniProtKB-UniRule"/>
</dbReference>
<dbReference type="InterPro" id="IPR009000">
    <property type="entry name" value="Transl_B-barrel_sf"/>
</dbReference>
<dbReference type="Gene3D" id="3.10.310.40">
    <property type="match status" value="1"/>
</dbReference>
<dbReference type="InterPro" id="IPR018165">
    <property type="entry name" value="Ala-tRNA-synth_IIc_core"/>
</dbReference>
<keyword evidence="9 11" id="KW-0648">Protein biosynthesis</keyword>
<dbReference type="InterPro" id="IPR018162">
    <property type="entry name" value="Ala-tRNA-ligase_IIc_anticod-bd"/>
</dbReference>
<dbReference type="AlphaFoldDB" id="A0A7C3LRQ2"/>
<organism evidence="13">
    <name type="scientific">Leptospirillum ferriphilum</name>
    <dbReference type="NCBI Taxonomy" id="178606"/>
    <lineage>
        <taxon>Bacteria</taxon>
        <taxon>Pseudomonadati</taxon>
        <taxon>Nitrospirota</taxon>
        <taxon>Nitrospiria</taxon>
        <taxon>Nitrospirales</taxon>
        <taxon>Nitrospiraceae</taxon>
        <taxon>Leptospirillum</taxon>
    </lineage>
</organism>
<dbReference type="SUPFAM" id="SSF101353">
    <property type="entry name" value="Putative anticodon-binding domain of alanyl-tRNA synthetase (AlaRS)"/>
    <property type="match status" value="1"/>
</dbReference>
<dbReference type="Gene3D" id="3.30.980.10">
    <property type="entry name" value="Threonyl-trna Synthetase, Chain A, domain 2"/>
    <property type="match status" value="1"/>
</dbReference>
<keyword evidence="3 11" id="KW-0436">Ligase</keyword>
<dbReference type="InterPro" id="IPR002318">
    <property type="entry name" value="Ala-tRNA-lgiase_IIc"/>
</dbReference>
<keyword evidence="5 11" id="KW-0547">Nucleotide-binding</keyword>
<dbReference type="InterPro" id="IPR050058">
    <property type="entry name" value="Ala-tRNA_ligase"/>
</dbReference>
<dbReference type="GO" id="GO:0000049">
    <property type="term" value="F:tRNA binding"/>
    <property type="evidence" value="ECO:0007669"/>
    <property type="project" value="UniProtKB-KW"/>
</dbReference>
<dbReference type="NCBIfam" id="TIGR00344">
    <property type="entry name" value="alaS"/>
    <property type="match status" value="1"/>
</dbReference>
<dbReference type="HAMAP" id="MF_00036_B">
    <property type="entry name" value="Ala_tRNA_synth_B"/>
    <property type="match status" value="1"/>
</dbReference>
<evidence type="ECO:0000256" key="1">
    <source>
        <dbReference type="ARBA" id="ARBA00008226"/>
    </source>
</evidence>
<dbReference type="Pfam" id="PF07973">
    <property type="entry name" value="tRNA_SAD"/>
    <property type="match status" value="1"/>
</dbReference>
<feature type="binding site" evidence="11">
    <location>
        <position position="569"/>
    </location>
    <ligand>
        <name>Zn(2+)</name>
        <dbReference type="ChEBI" id="CHEBI:29105"/>
    </ligand>
</feature>
<dbReference type="EMBL" id="DTMM01000038">
    <property type="protein sequence ID" value="HFT92726.1"/>
    <property type="molecule type" value="Genomic_DNA"/>
</dbReference>
<dbReference type="InterPro" id="IPR003156">
    <property type="entry name" value="DHHA1_dom"/>
</dbReference>
<proteinExistence type="inferred from homology"/>
<evidence type="ECO:0000256" key="6">
    <source>
        <dbReference type="ARBA" id="ARBA00022833"/>
    </source>
</evidence>
<keyword evidence="10 11" id="KW-0030">Aminoacyl-tRNA synthetase</keyword>
<gene>
    <name evidence="11 13" type="primary">alaS</name>
    <name evidence="13" type="ORF">ENX03_02065</name>
</gene>
<dbReference type="Gene3D" id="3.30.930.10">
    <property type="entry name" value="Bira Bifunctional Protein, Domain 2"/>
    <property type="match status" value="1"/>
</dbReference>
<dbReference type="EC" id="6.1.1.7" evidence="11"/>
<dbReference type="InterPro" id="IPR045864">
    <property type="entry name" value="aa-tRNA-synth_II/BPL/LPL"/>
</dbReference>
<keyword evidence="11" id="KW-0963">Cytoplasm</keyword>
<dbReference type="InterPro" id="IPR018164">
    <property type="entry name" value="Ala-tRNA-synth_IIc_N"/>
</dbReference>
<keyword evidence="4 11" id="KW-0479">Metal-binding</keyword>
<feature type="binding site" evidence="11">
    <location>
        <position position="667"/>
    </location>
    <ligand>
        <name>Zn(2+)</name>
        <dbReference type="ChEBI" id="CHEBI:29105"/>
    </ligand>
</feature>
<dbReference type="FunFam" id="3.30.980.10:FF:000004">
    <property type="entry name" value="Alanine--tRNA ligase, cytoplasmic"/>
    <property type="match status" value="1"/>
</dbReference>
<feature type="domain" description="Alanyl-transfer RNA synthetases family profile" evidence="12">
    <location>
        <begin position="1"/>
        <end position="710"/>
    </location>
</feature>